<keyword evidence="2" id="KW-1185">Reference proteome</keyword>
<dbReference type="EMBL" id="JPKZ01002464">
    <property type="protein sequence ID" value="KHN76714.1"/>
    <property type="molecule type" value="Genomic_DNA"/>
</dbReference>
<dbReference type="Proteomes" id="UP000031036">
    <property type="component" value="Unassembled WGS sequence"/>
</dbReference>
<comment type="caution">
    <text evidence="1">The sequence shown here is derived from an EMBL/GenBank/DDBJ whole genome shotgun (WGS) entry which is preliminary data.</text>
</comment>
<proteinExistence type="predicted"/>
<sequence>MPLAEEERRRYSETEILVKATSTSKTRKHSGLMIRLEGLGLERPVLLCGPAAGWSTLGITPLWRGPTYVHAYDPSARRSATNRHAVLNNLSTTGHLCTHSNAALQYSTLPPQMHQITAILLLSPSLPSTIDANQIALFSQHRTDISANHSGAKRSSRKE</sequence>
<protein>
    <submittedName>
        <fullName evidence="1">Uncharacterized protein</fullName>
    </submittedName>
</protein>
<accession>A0A0B2V5E2</accession>
<organism evidence="1 2">
    <name type="scientific">Toxocara canis</name>
    <name type="common">Canine roundworm</name>
    <dbReference type="NCBI Taxonomy" id="6265"/>
    <lineage>
        <taxon>Eukaryota</taxon>
        <taxon>Metazoa</taxon>
        <taxon>Ecdysozoa</taxon>
        <taxon>Nematoda</taxon>
        <taxon>Chromadorea</taxon>
        <taxon>Rhabditida</taxon>
        <taxon>Spirurina</taxon>
        <taxon>Ascaridomorpha</taxon>
        <taxon>Ascaridoidea</taxon>
        <taxon>Toxocaridae</taxon>
        <taxon>Toxocara</taxon>
    </lineage>
</organism>
<evidence type="ECO:0000313" key="1">
    <source>
        <dbReference type="EMBL" id="KHN76714.1"/>
    </source>
</evidence>
<gene>
    <name evidence="1" type="ORF">Tcan_06608</name>
</gene>
<reference evidence="1 2" key="1">
    <citation type="submission" date="2014-11" db="EMBL/GenBank/DDBJ databases">
        <title>Genetic blueprint of the zoonotic pathogen Toxocara canis.</title>
        <authorList>
            <person name="Zhu X.-Q."/>
            <person name="Korhonen P.K."/>
            <person name="Cai H."/>
            <person name="Young N.D."/>
            <person name="Nejsum P."/>
            <person name="von Samson-Himmelstjerna G."/>
            <person name="Boag P.R."/>
            <person name="Tan P."/>
            <person name="Li Q."/>
            <person name="Min J."/>
            <person name="Yang Y."/>
            <person name="Wang X."/>
            <person name="Fang X."/>
            <person name="Hall R.S."/>
            <person name="Hofmann A."/>
            <person name="Sternberg P.W."/>
            <person name="Jex A.R."/>
            <person name="Gasser R.B."/>
        </authorList>
    </citation>
    <scope>NUCLEOTIDE SEQUENCE [LARGE SCALE GENOMIC DNA]</scope>
    <source>
        <strain evidence="1">PN_DK_2014</strain>
    </source>
</reference>
<evidence type="ECO:0000313" key="2">
    <source>
        <dbReference type="Proteomes" id="UP000031036"/>
    </source>
</evidence>
<dbReference type="AlphaFoldDB" id="A0A0B2V5E2"/>
<name>A0A0B2V5E2_TOXCA</name>